<dbReference type="AlphaFoldDB" id="A0AAD9LJT1"/>
<keyword evidence="2" id="KW-1185">Reference proteome</keyword>
<dbReference type="Proteomes" id="UP001259832">
    <property type="component" value="Unassembled WGS sequence"/>
</dbReference>
<organism evidence="1 2">
    <name type="scientific">Phytophthora citrophthora</name>
    <dbReference type="NCBI Taxonomy" id="4793"/>
    <lineage>
        <taxon>Eukaryota</taxon>
        <taxon>Sar</taxon>
        <taxon>Stramenopiles</taxon>
        <taxon>Oomycota</taxon>
        <taxon>Peronosporomycetes</taxon>
        <taxon>Peronosporales</taxon>
        <taxon>Peronosporaceae</taxon>
        <taxon>Phytophthora</taxon>
    </lineage>
</organism>
<evidence type="ECO:0000313" key="1">
    <source>
        <dbReference type="EMBL" id="KAK1939368.1"/>
    </source>
</evidence>
<sequence>MYNIAVASNLNSQLKLRRRSYATLSTKIDALTKSATERENKSSITSVSNLFQLGMPETPTEEVTGNEQAFQIALFRALRQTSGLTKKRQVFTKVYDFASRVCRGIRPKSTSSLFSRWENMKRGSNRGTALKIKIKVP</sequence>
<name>A0AAD9LJT1_9STRA</name>
<comment type="caution">
    <text evidence="1">The sequence shown here is derived from an EMBL/GenBank/DDBJ whole genome shotgun (WGS) entry which is preliminary data.</text>
</comment>
<protein>
    <submittedName>
        <fullName evidence="1">Uncharacterized protein</fullName>
    </submittedName>
</protein>
<evidence type="ECO:0000313" key="2">
    <source>
        <dbReference type="Proteomes" id="UP001259832"/>
    </source>
</evidence>
<accession>A0AAD9LJT1</accession>
<proteinExistence type="predicted"/>
<dbReference type="EMBL" id="JASMQC010000016">
    <property type="protein sequence ID" value="KAK1939368.1"/>
    <property type="molecule type" value="Genomic_DNA"/>
</dbReference>
<reference evidence="1" key="1">
    <citation type="submission" date="2023-08" db="EMBL/GenBank/DDBJ databases">
        <title>Reference Genome Resource for the Citrus Pathogen Phytophthora citrophthora.</title>
        <authorList>
            <person name="Moller H."/>
            <person name="Coetzee B."/>
            <person name="Rose L.J."/>
            <person name="Van Niekerk J.M."/>
        </authorList>
    </citation>
    <scope>NUCLEOTIDE SEQUENCE</scope>
    <source>
        <strain evidence="1">STE-U-9442</strain>
    </source>
</reference>
<gene>
    <name evidence="1" type="ORF">P3T76_008752</name>
</gene>